<sequence length="150" mass="16606">MAEYSPTDCSTSVRSAVVFSLVTKLHATAAGGNDMLEAGLPNGWVDQKMSYQLIQTTSFAMHPRLVKYNAEALVWMYCSCLLVTCDCWLSTQRASAESLASLLIDLPVRRRFSLALLFTTAERFSSAADHCSFLLNGDVTFDVIYAWRSS</sequence>
<name>A0A2Z7CQJ0_9LAMI</name>
<evidence type="ECO:0000313" key="1">
    <source>
        <dbReference type="EMBL" id="KZV47009.1"/>
    </source>
</evidence>
<accession>A0A2Z7CQJ0</accession>
<dbReference type="EMBL" id="KQ995333">
    <property type="protein sequence ID" value="KZV47009.1"/>
    <property type="molecule type" value="Genomic_DNA"/>
</dbReference>
<reference evidence="1 2" key="1">
    <citation type="journal article" date="2015" name="Proc. Natl. Acad. Sci. U.S.A.">
        <title>The resurrection genome of Boea hygrometrica: A blueprint for survival of dehydration.</title>
        <authorList>
            <person name="Xiao L."/>
            <person name="Yang G."/>
            <person name="Zhang L."/>
            <person name="Yang X."/>
            <person name="Zhao S."/>
            <person name="Ji Z."/>
            <person name="Zhou Q."/>
            <person name="Hu M."/>
            <person name="Wang Y."/>
            <person name="Chen M."/>
            <person name="Xu Y."/>
            <person name="Jin H."/>
            <person name="Xiao X."/>
            <person name="Hu G."/>
            <person name="Bao F."/>
            <person name="Hu Y."/>
            <person name="Wan P."/>
            <person name="Li L."/>
            <person name="Deng X."/>
            <person name="Kuang T."/>
            <person name="Xiang C."/>
            <person name="Zhu J.K."/>
            <person name="Oliver M.J."/>
            <person name="He Y."/>
        </authorList>
    </citation>
    <scope>NUCLEOTIDE SEQUENCE [LARGE SCALE GENOMIC DNA]</scope>
    <source>
        <strain evidence="2">cv. XS01</strain>
    </source>
</reference>
<proteinExistence type="predicted"/>
<keyword evidence="2" id="KW-1185">Reference proteome</keyword>
<dbReference type="AlphaFoldDB" id="A0A2Z7CQJ0"/>
<evidence type="ECO:0000313" key="2">
    <source>
        <dbReference type="Proteomes" id="UP000250235"/>
    </source>
</evidence>
<dbReference type="Proteomes" id="UP000250235">
    <property type="component" value="Unassembled WGS sequence"/>
</dbReference>
<organism evidence="1 2">
    <name type="scientific">Dorcoceras hygrometricum</name>
    <dbReference type="NCBI Taxonomy" id="472368"/>
    <lineage>
        <taxon>Eukaryota</taxon>
        <taxon>Viridiplantae</taxon>
        <taxon>Streptophyta</taxon>
        <taxon>Embryophyta</taxon>
        <taxon>Tracheophyta</taxon>
        <taxon>Spermatophyta</taxon>
        <taxon>Magnoliopsida</taxon>
        <taxon>eudicotyledons</taxon>
        <taxon>Gunneridae</taxon>
        <taxon>Pentapetalae</taxon>
        <taxon>asterids</taxon>
        <taxon>lamiids</taxon>
        <taxon>Lamiales</taxon>
        <taxon>Gesneriaceae</taxon>
        <taxon>Didymocarpoideae</taxon>
        <taxon>Trichosporeae</taxon>
        <taxon>Loxocarpinae</taxon>
        <taxon>Dorcoceras</taxon>
    </lineage>
</organism>
<protein>
    <submittedName>
        <fullName evidence="1">Uncharacterized protein</fullName>
    </submittedName>
</protein>
<gene>
    <name evidence="1" type="ORF">F511_32583</name>
</gene>